<dbReference type="AlphaFoldDB" id="A0AA41WAN5"/>
<keyword evidence="2" id="KW-0328">Glycosyltransferase</keyword>
<dbReference type="RefSeq" id="WP_284056975.1">
    <property type="nucleotide sequence ID" value="NZ_JAMSLR010000004.1"/>
</dbReference>
<dbReference type="EMBL" id="JAMSLR010000004">
    <property type="protein sequence ID" value="MCM8748901.1"/>
    <property type="molecule type" value="Genomic_DNA"/>
</dbReference>
<dbReference type="PANTHER" id="PTHR43685:SF3">
    <property type="entry name" value="SLR2126 PROTEIN"/>
    <property type="match status" value="1"/>
</dbReference>
<protein>
    <submittedName>
        <fullName evidence="2">Glycosyltransferase</fullName>
        <ecNumber evidence="2">2.4.-.-</ecNumber>
    </submittedName>
</protein>
<comment type="caution">
    <text evidence="2">The sequence shown here is derived from an EMBL/GenBank/DDBJ whole genome shotgun (WGS) entry which is preliminary data.</text>
</comment>
<dbReference type="InterPro" id="IPR050834">
    <property type="entry name" value="Glycosyltransf_2"/>
</dbReference>
<sequence length="353" mass="39513">MSQPAVSLILTVKDEAASLPELLASIAAQSRPPDEVIVVDGGSCDATVTILRQWAERLPLTVIELPGASIAEGRNAALEQARGELVAVTDAGVILEPDWLERLIEPFLAPEREQPDVVSGFFRAAPRTLFELALGVTTLPDVEEIREERFLPSSRSVAFRRSWFLAGIRYPGWLDYCEDVVFDLRLRRAGARFRFQPAAIAWFRPRRTLAEFWRQYYRYARGDGKAGLFTTRHLIRYATYLGLVPAVLLTRDRRLALAAGLGALAYLRRPLWRLWRRREVGPRWLVVAALLVPLIRLVGDLAKMAGYPAGLAWRARRYGLRRTWRSIPEPVSLGRAGEPAAGVQAGGTPLPRD</sequence>
<dbReference type="Pfam" id="PF00535">
    <property type="entry name" value="Glycos_transf_2"/>
    <property type="match status" value="1"/>
</dbReference>
<organism evidence="2 3">
    <name type="scientific">Thermalbibacter longus</name>
    <dbReference type="NCBI Taxonomy" id="2951981"/>
    <lineage>
        <taxon>Bacteria</taxon>
        <taxon>Pseudomonadati</taxon>
        <taxon>Thermomicrobiota</taxon>
        <taxon>Thermomicrobia</taxon>
        <taxon>Thermomicrobiales</taxon>
        <taxon>Thermomicrobiaceae</taxon>
        <taxon>Thermalbibacter</taxon>
    </lineage>
</organism>
<feature type="domain" description="Glycosyltransferase 2-like" evidence="1">
    <location>
        <begin position="7"/>
        <end position="112"/>
    </location>
</feature>
<evidence type="ECO:0000313" key="2">
    <source>
        <dbReference type="EMBL" id="MCM8748901.1"/>
    </source>
</evidence>
<dbReference type="InterPro" id="IPR029044">
    <property type="entry name" value="Nucleotide-diphossugar_trans"/>
</dbReference>
<gene>
    <name evidence="2" type="ORF">NET02_07080</name>
</gene>
<keyword evidence="2" id="KW-0808">Transferase</keyword>
<evidence type="ECO:0000259" key="1">
    <source>
        <dbReference type="Pfam" id="PF00535"/>
    </source>
</evidence>
<dbReference type="PANTHER" id="PTHR43685">
    <property type="entry name" value="GLYCOSYLTRANSFERASE"/>
    <property type="match status" value="1"/>
</dbReference>
<dbReference type="EC" id="2.4.-.-" evidence="2"/>
<dbReference type="Proteomes" id="UP001165306">
    <property type="component" value="Unassembled WGS sequence"/>
</dbReference>
<evidence type="ECO:0000313" key="3">
    <source>
        <dbReference type="Proteomes" id="UP001165306"/>
    </source>
</evidence>
<dbReference type="InterPro" id="IPR001173">
    <property type="entry name" value="Glyco_trans_2-like"/>
</dbReference>
<dbReference type="GO" id="GO:0016757">
    <property type="term" value="F:glycosyltransferase activity"/>
    <property type="evidence" value="ECO:0007669"/>
    <property type="project" value="UniProtKB-KW"/>
</dbReference>
<dbReference type="SUPFAM" id="SSF53448">
    <property type="entry name" value="Nucleotide-diphospho-sugar transferases"/>
    <property type="match status" value="1"/>
</dbReference>
<proteinExistence type="predicted"/>
<reference evidence="2" key="1">
    <citation type="submission" date="2022-06" db="EMBL/GenBank/DDBJ databases">
        <title>CFH 74404 Thermomicrobiaceae sp.</title>
        <authorList>
            <person name="Ming H."/>
            <person name="Li W.-J."/>
            <person name="Zhao Z."/>
        </authorList>
    </citation>
    <scope>NUCLEOTIDE SEQUENCE</scope>
    <source>
        <strain evidence="2">CFH 74404</strain>
    </source>
</reference>
<accession>A0AA41WAN5</accession>
<name>A0AA41WAN5_9BACT</name>
<keyword evidence="3" id="KW-1185">Reference proteome</keyword>
<dbReference type="Gene3D" id="3.90.550.10">
    <property type="entry name" value="Spore Coat Polysaccharide Biosynthesis Protein SpsA, Chain A"/>
    <property type="match status" value="1"/>
</dbReference>